<gene>
    <name evidence="2" type="ORF">KGF57_005016</name>
</gene>
<dbReference type="RefSeq" id="XP_051606463.1">
    <property type="nucleotide sequence ID" value="XM_051754587.1"/>
</dbReference>
<sequence length="409" mass="45938">MATIAPTVNYQQDVLDGNIHKRIPLDIYTSQLEPIYNSIPIQSQPITAPYSITPVNPKFDPLVHLQYYANGSQGRDQYNQTRRLTMEQLGLANPQLQVSPIGVSDPFPLFTKEAIDIMRSELLAKENFMKYARYSHSSTSGMDCVVRGYVKDNDGVVNCEFIHDAWTHPATMELISRMAGVDLEIVFDFEIAHANISMRTDEEAEAEAEAEAAKSKQNKEAGDNVDANASVSAPGDDIRAVVGWHHDSYPFVCVLMLTPDMVGCETSLRMGKTGESQQQKIVSVPDPKQGSACVLQGRLIEHIAPSPKGFNERITMVTSYRARDPALPDTSVLDTVKPEVNFGSRYHEFYQQWVNYRCDLVKQRLDLIKSDAMVENRATGKAVFDKEKTIEKLRDLEAYIRATYEEMLC</sequence>
<proteinExistence type="predicted"/>
<protein>
    <recommendedName>
        <fullName evidence="4">Fe2OG dioxygenase domain-containing protein</fullName>
    </recommendedName>
</protein>
<evidence type="ECO:0000256" key="1">
    <source>
        <dbReference type="SAM" id="MobiDB-lite"/>
    </source>
</evidence>
<evidence type="ECO:0000313" key="3">
    <source>
        <dbReference type="Proteomes" id="UP001204833"/>
    </source>
</evidence>
<feature type="compositionally biased region" description="Basic and acidic residues" evidence="1">
    <location>
        <begin position="211"/>
        <end position="222"/>
    </location>
</feature>
<organism evidence="2 3">
    <name type="scientific">Candida theae</name>
    <dbReference type="NCBI Taxonomy" id="1198502"/>
    <lineage>
        <taxon>Eukaryota</taxon>
        <taxon>Fungi</taxon>
        <taxon>Dikarya</taxon>
        <taxon>Ascomycota</taxon>
        <taxon>Saccharomycotina</taxon>
        <taxon>Pichiomycetes</taxon>
        <taxon>Debaryomycetaceae</taxon>
        <taxon>Candida/Lodderomyces clade</taxon>
        <taxon>Candida</taxon>
    </lineage>
</organism>
<accession>A0AAD5BAX3</accession>
<feature type="region of interest" description="Disordered" evidence="1">
    <location>
        <begin position="200"/>
        <end position="230"/>
    </location>
</feature>
<dbReference type="EMBL" id="JAIHNG010000175">
    <property type="protein sequence ID" value="KAI5948953.1"/>
    <property type="molecule type" value="Genomic_DNA"/>
</dbReference>
<name>A0AAD5BAX3_9ASCO</name>
<dbReference type="AlphaFoldDB" id="A0AAD5BAX3"/>
<keyword evidence="3" id="KW-1185">Reference proteome</keyword>
<dbReference type="GeneID" id="76153060"/>
<dbReference type="Proteomes" id="UP001204833">
    <property type="component" value="Unassembled WGS sequence"/>
</dbReference>
<comment type="caution">
    <text evidence="2">The sequence shown here is derived from an EMBL/GenBank/DDBJ whole genome shotgun (WGS) entry which is preliminary data.</text>
</comment>
<dbReference type="PANTHER" id="PTHR41677:SF1">
    <property type="entry name" value="FE2OG DIOXYGENASE DOMAIN-CONTAINING PROTEIN"/>
    <property type="match status" value="1"/>
</dbReference>
<reference evidence="2 3" key="1">
    <citation type="journal article" date="2022" name="DNA Res.">
        <title>Genome analysis of five recently described species of the CUG-Ser clade uncovers Candida theae as a new hybrid lineage with pathogenic potential in the Candida parapsilosis species complex.</title>
        <authorList>
            <person name="Mixao V."/>
            <person name="Del Olmo V."/>
            <person name="Hegedusova E."/>
            <person name="Saus E."/>
            <person name="Pryszcz L."/>
            <person name="Cillingova A."/>
            <person name="Nosek J."/>
            <person name="Gabaldon T."/>
        </authorList>
    </citation>
    <scope>NUCLEOTIDE SEQUENCE [LARGE SCALE GENOMIC DNA]</scope>
    <source>
        <strain evidence="2 3">CBS 12239</strain>
    </source>
</reference>
<evidence type="ECO:0008006" key="4">
    <source>
        <dbReference type="Google" id="ProtNLM"/>
    </source>
</evidence>
<dbReference type="PANTHER" id="PTHR41677">
    <property type="entry name" value="YALI0B19030P"/>
    <property type="match status" value="1"/>
</dbReference>
<evidence type="ECO:0000313" key="2">
    <source>
        <dbReference type="EMBL" id="KAI5948953.1"/>
    </source>
</evidence>